<evidence type="ECO:0000313" key="3">
    <source>
        <dbReference type="Proteomes" id="UP001589575"/>
    </source>
</evidence>
<dbReference type="Proteomes" id="UP001589575">
    <property type="component" value="Unassembled WGS sequence"/>
</dbReference>
<gene>
    <name evidence="2" type="ORF">ACFFX0_12635</name>
</gene>
<accession>A0ABV5FZ85</accession>
<name>A0ABV5FZ85_9MICC</name>
<proteinExistence type="predicted"/>
<evidence type="ECO:0000313" key="2">
    <source>
        <dbReference type="EMBL" id="MFB9072007.1"/>
    </source>
</evidence>
<sequence>MARGSNHPRQAALRPARWPSPLPGRLSVSTPCTAAGPPAPEDPS</sequence>
<comment type="caution">
    <text evidence="2">The sequence shown here is derived from an EMBL/GenBank/DDBJ whole genome shotgun (WGS) entry which is preliminary data.</text>
</comment>
<feature type="region of interest" description="Disordered" evidence="1">
    <location>
        <begin position="1"/>
        <end position="44"/>
    </location>
</feature>
<organism evidence="2 3">
    <name type="scientific">Citricoccus parietis</name>
    <dbReference type="NCBI Taxonomy" id="592307"/>
    <lineage>
        <taxon>Bacteria</taxon>
        <taxon>Bacillati</taxon>
        <taxon>Actinomycetota</taxon>
        <taxon>Actinomycetes</taxon>
        <taxon>Micrococcales</taxon>
        <taxon>Micrococcaceae</taxon>
        <taxon>Citricoccus</taxon>
    </lineage>
</organism>
<keyword evidence="3" id="KW-1185">Reference proteome</keyword>
<evidence type="ECO:0000256" key="1">
    <source>
        <dbReference type="SAM" id="MobiDB-lite"/>
    </source>
</evidence>
<protein>
    <submittedName>
        <fullName evidence="2">Uncharacterized protein</fullName>
    </submittedName>
</protein>
<reference evidence="2 3" key="1">
    <citation type="submission" date="2024-09" db="EMBL/GenBank/DDBJ databases">
        <authorList>
            <person name="Sun Q."/>
            <person name="Mori K."/>
        </authorList>
    </citation>
    <scope>NUCLEOTIDE SEQUENCE [LARGE SCALE GENOMIC DNA]</scope>
    <source>
        <strain evidence="2 3">CCM 7609</strain>
    </source>
</reference>
<dbReference type="EMBL" id="JBHMFI010000001">
    <property type="protein sequence ID" value="MFB9072007.1"/>
    <property type="molecule type" value="Genomic_DNA"/>
</dbReference>